<keyword evidence="3" id="KW-1185">Reference proteome</keyword>
<dbReference type="InterPro" id="IPR046341">
    <property type="entry name" value="SET_dom_sf"/>
</dbReference>
<dbReference type="PROSITE" id="PS50280">
    <property type="entry name" value="SET"/>
    <property type="match status" value="1"/>
</dbReference>
<sequence>MHSQHSEGCQQPKDFRHLIEIRDVPGMGKGVFAKEEIPAGTLVLRDTALWSHFSEFDEDVPASEILNAFRNRLDDSQEAQYLDLHAEDNERIRRSIEEGCGKSWDEINELDRKILSIFYTNRFGNSIHLQGSRFNHSCAANTEYLGAYPGSNIVTFHTMEDIAKDTQLTMSYIDIMKLKEHRRKKLRGWNIGCQCPHCVDTDESREMELRRLELSDLEEQTLQDDIDPLGFEALGLYARMADSIELLLPVGHPLRLVPYANALKASLISREWDSAMHWAYKRLVTLKLCIGENDERYTAEVKTVQRLEARLEKGRPPFDTHVRFYCDVVLFGFPCKFEDGAL</sequence>
<accession>A0A6A5W2D8</accession>
<evidence type="ECO:0000313" key="2">
    <source>
        <dbReference type="EMBL" id="KAF1995910.1"/>
    </source>
</evidence>
<feature type="domain" description="SET" evidence="1">
    <location>
        <begin position="17"/>
        <end position="173"/>
    </location>
</feature>
<protein>
    <submittedName>
        <fullName evidence="2">SET domain-containing protein</fullName>
    </submittedName>
</protein>
<dbReference type="SUPFAM" id="SSF82199">
    <property type="entry name" value="SET domain"/>
    <property type="match status" value="1"/>
</dbReference>
<dbReference type="Proteomes" id="UP000799779">
    <property type="component" value="Unassembled WGS sequence"/>
</dbReference>
<dbReference type="OrthoDB" id="265717at2759"/>
<dbReference type="AlphaFoldDB" id="A0A6A5W2D8"/>
<gene>
    <name evidence="2" type="ORF">P154DRAFT_580441</name>
</gene>
<reference evidence="2" key="1">
    <citation type="journal article" date="2020" name="Stud. Mycol.">
        <title>101 Dothideomycetes genomes: a test case for predicting lifestyles and emergence of pathogens.</title>
        <authorList>
            <person name="Haridas S."/>
            <person name="Albert R."/>
            <person name="Binder M."/>
            <person name="Bloem J."/>
            <person name="Labutti K."/>
            <person name="Salamov A."/>
            <person name="Andreopoulos B."/>
            <person name="Baker S."/>
            <person name="Barry K."/>
            <person name="Bills G."/>
            <person name="Bluhm B."/>
            <person name="Cannon C."/>
            <person name="Castanera R."/>
            <person name="Culley D."/>
            <person name="Daum C."/>
            <person name="Ezra D."/>
            <person name="Gonzalez J."/>
            <person name="Henrissat B."/>
            <person name="Kuo A."/>
            <person name="Liang C."/>
            <person name="Lipzen A."/>
            <person name="Lutzoni F."/>
            <person name="Magnuson J."/>
            <person name="Mondo S."/>
            <person name="Nolan M."/>
            <person name="Ohm R."/>
            <person name="Pangilinan J."/>
            <person name="Park H.-J."/>
            <person name="Ramirez L."/>
            <person name="Alfaro M."/>
            <person name="Sun H."/>
            <person name="Tritt A."/>
            <person name="Yoshinaga Y."/>
            <person name="Zwiers L.-H."/>
            <person name="Turgeon B."/>
            <person name="Goodwin S."/>
            <person name="Spatafora J."/>
            <person name="Crous P."/>
            <person name="Grigoriev I."/>
        </authorList>
    </citation>
    <scope>NUCLEOTIDE SEQUENCE</scope>
    <source>
        <strain evidence="2">CBS 123094</strain>
    </source>
</reference>
<dbReference type="PANTHER" id="PTHR47332">
    <property type="entry name" value="SET DOMAIN-CONTAINING PROTEIN 5"/>
    <property type="match status" value="1"/>
</dbReference>
<name>A0A6A5W2D8_9PLEO</name>
<evidence type="ECO:0000259" key="1">
    <source>
        <dbReference type="PROSITE" id="PS50280"/>
    </source>
</evidence>
<dbReference type="Gene3D" id="2.170.270.10">
    <property type="entry name" value="SET domain"/>
    <property type="match status" value="1"/>
</dbReference>
<dbReference type="PANTHER" id="PTHR47332:SF2">
    <property type="entry name" value="SET-6"/>
    <property type="match status" value="1"/>
</dbReference>
<dbReference type="EMBL" id="ML977632">
    <property type="protein sequence ID" value="KAF1995910.1"/>
    <property type="molecule type" value="Genomic_DNA"/>
</dbReference>
<dbReference type="InterPro" id="IPR001214">
    <property type="entry name" value="SET_dom"/>
</dbReference>
<evidence type="ECO:0000313" key="3">
    <source>
        <dbReference type="Proteomes" id="UP000799779"/>
    </source>
</evidence>
<dbReference type="Pfam" id="PF00856">
    <property type="entry name" value="SET"/>
    <property type="match status" value="1"/>
</dbReference>
<dbReference type="SMART" id="SM00317">
    <property type="entry name" value="SET"/>
    <property type="match status" value="1"/>
</dbReference>
<organism evidence="2 3">
    <name type="scientific">Amniculicola lignicola CBS 123094</name>
    <dbReference type="NCBI Taxonomy" id="1392246"/>
    <lineage>
        <taxon>Eukaryota</taxon>
        <taxon>Fungi</taxon>
        <taxon>Dikarya</taxon>
        <taxon>Ascomycota</taxon>
        <taxon>Pezizomycotina</taxon>
        <taxon>Dothideomycetes</taxon>
        <taxon>Pleosporomycetidae</taxon>
        <taxon>Pleosporales</taxon>
        <taxon>Amniculicolaceae</taxon>
        <taxon>Amniculicola</taxon>
    </lineage>
</organism>
<dbReference type="InterPro" id="IPR053185">
    <property type="entry name" value="SET_domain_protein"/>
</dbReference>
<dbReference type="CDD" id="cd20071">
    <property type="entry name" value="SET_SMYD"/>
    <property type="match status" value="1"/>
</dbReference>
<proteinExistence type="predicted"/>